<accession>A0ABS2K110</accession>
<dbReference type="InterPro" id="IPR021308">
    <property type="entry name" value="GfcB"/>
</dbReference>
<dbReference type="Proteomes" id="UP001430149">
    <property type="component" value="Unassembled WGS sequence"/>
</dbReference>
<evidence type="ECO:0000313" key="2">
    <source>
        <dbReference type="Proteomes" id="UP001430149"/>
    </source>
</evidence>
<comment type="caution">
    <text evidence="1">The sequence shown here is derived from an EMBL/GenBank/DDBJ whole genome shotgun (WGS) entry which is preliminary data.</text>
</comment>
<dbReference type="Pfam" id="PF11102">
    <property type="entry name" value="YjbF"/>
    <property type="match status" value="1"/>
</dbReference>
<dbReference type="InterPro" id="IPR023373">
    <property type="entry name" value="YmcC_sf"/>
</dbReference>
<gene>
    <name evidence="1" type="ORF">ISP19_01280</name>
</gene>
<protein>
    <submittedName>
        <fullName evidence="1">YjbF family lipoprotein</fullName>
    </submittedName>
</protein>
<keyword evidence="1" id="KW-0449">Lipoprotein</keyword>
<keyword evidence="2" id="KW-1185">Reference proteome</keyword>
<sequence length="191" mass="21104">MKLVANSHFSKAPTLEQVNANPYAQLEVQTAQEGQVVLVLGNVDGTREVWYGNPHVAVFTEHGRVVQTVGFNHDLDGLHAPADDPFVRGLQMLAVPTDYIRTEDWAPGYRYGVIVNARLVPAGRTQITILGVPHTVLRVDEELSAPAAGYRATNHYWVDPGNGFVWKSEQHVSPELTLTLTVLRPYRGSQP</sequence>
<name>A0ABS2K110_9GAMM</name>
<organism evidence="1 2">
    <name type="scientific">Dyella flava</name>
    <dbReference type="NCBI Taxonomy" id="1920170"/>
    <lineage>
        <taxon>Bacteria</taxon>
        <taxon>Pseudomonadati</taxon>
        <taxon>Pseudomonadota</taxon>
        <taxon>Gammaproteobacteria</taxon>
        <taxon>Lysobacterales</taxon>
        <taxon>Rhodanobacteraceae</taxon>
        <taxon>Dyella</taxon>
    </lineage>
</organism>
<reference evidence="1" key="1">
    <citation type="submission" date="2020-10" db="EMBL/GenBank/DDBJ databases">
        <title>Phylogeny of dyella-like bacteria.</title>
        <authorList>
            <person name="Fu J."/>
        </authorList>
    </citation>
    <scope>NUCLEOTIDE SEQUENCE</scope>
    <source>
        <strain evidence="1">DHOC52</strain>
    </source>
</reference>
<dbReference type="EMBL" id="JADIKE010000019">
    <property type="protein sequence ID" value="MBM7123998.1"/>
    <property type="molecule type" value="Genomic_DNA"/>
</dbReference>
<evidence type="ECO:0000313" key="1">
    <source>
        <dbReference type="EMBL" id="MBM7123998.1"/>
    </source>
</evidence>
<dbReference type="SUPFAM" id="SSF159270">
    <property type="entry name" value="YmcC-like"/>
    <property type="match status" value="1"/>
</dbReference>
<dbReference type="Gene3D" id="2.40.360.10">
    <property type="entry name" value="YmcC-like"/>
    <property type="match status" value="1"/>
</dbReference>
<proteinExistence type="predicted"/>